<name>A0A7J6G666_CANSA</name>
<dbReference type="SUPFAM" id="SSF51197">
    <property type="entry name" value="Clavaminate synthase-like"/>
    <property type="match status" value="1"/>
</dbReference>
<keyword evidence="4" id="KW-1133">Transmembrane helix</keyword>
<keyword evidence="4" id="KW-0472">Membrane</keyword>
<gene>
    <name evidence="7" type="ORF">F8388_010711</name>
</gene>
<dbReference type="Pfam" id="PF14226">
    <property type="entry name" value="DIOX_N"/>
    <property type="match status" value="1"/>
</dbReference>
<accession>A0A7J6G666</accession>
<keyword evidence="1" id="KW-0479">Metal-binding</keyword>
<dbReference type="Pfam" id="PF03171">
    <property type="entry name" value="2OG-FeII_Oxy"/>
    <property type="match status" value="1"/>
</dbReference>
<evidence type="ECO:0000259" key="6">
    <source>
        <dbReference type="Pfam" id="PF14226"/>
    </source>
</evidence>
<keyword evidence="4" id="KW-0812">Transmembrane</keyword>
<evidence type="ECO:0000256" key="4">
    <source>
        <dbReference type="SAM" id="Phobius"/>
    </source>
</evidence>
<dbReference type="InterPro" id="IPR044861">
    <property type="entry name" value="IPNS-like_FE2OG_OXY"/>
</dbReference>
<evidence type="ECO:0000313" key="7">
    <source>
        <dbReference type="EMBL" id="KAF4378272.1"/>
    </source>
</evidence>
<keyword evidence="3" id="KW-0408">Iron</keyword>
<comment type="caution">
    <text evidence="7">The sequence shown here is derived from an EMBL/GenBank/DDBJ whole genome shotgun (WGS) entry which is preliminary data.</text>
</comment>
<dbReference type="InterPro" id="IPR026992">
    <property type="entry name" value="DIOX_N"/>
</dbReference>
<dbReference type="Gene3D" id="2.60.120.330">
    <property type="entry name" value="B-lactam Antibiotic, Isopenicillin N Synthase, Chain"/>
    <property type="match status" value="2"/>
</dbReference>
<dbReference type="AlphaFoldDB" id="A0A7J6G666"/>
<evidence type="ECO:0000259" key="5">
    <source>
        <dbReference type="Pfam" id="PF03171"/>
    </source>
</evidence>
<dbReference type="Proteomes" id="UP000525078">
    <property type="component" value="Unassembled WGS sequence"/>
</dbReference>
<protein>
    <submittedName>
        <fullName evidence="7">Uncharacterized protein</fullName>
    </submittedName>
</protein>
<dbReference type="PANTHER" id="PTHR47991">
    <property type="entry name" value="OXOGLUTARATE/IRON-DEPENDENT DIOXYGENASE"/>
    <property type="match status" value="1"/>
</dbReference>
<feature type="domain" description="Isopenicillin N synthase-like Fe(2+) 2OG dioxygenase" evidence="5">
    <location>
        <begin position="244"/>
        <end position="273"/>
    </location>
</feature>
<dbReference type="InterPro" id="IPR050295">
    <property type="entry name" value="Plant_2OG-oxidoreductases"/>
</dbReference>
<proteinExistence type="predicted"/>
<evidence type="ECO:0000256" key="2">
    <source>
        <dbReference type="ARBA" id="ARBA00022896"/>
    </source>
</evidence>
<sequence length="325" mass="37103">MYVHVYKYRNLSTLNHNHNFVSVSLSLIYFCIVFSMASLKQRCDDDNIGSITKGIKALVESRDVRSVPSEYTFIRNPNNDDEADLNDPDHSIPIIDFSLLTSDSPQQRSKILHDLQKACQEWGFFLLINHGVGESLMKRMIEMCRDFFNMPAEEKPEIISNNKGANRSVLEPIMYGTSFNVAIDKVLLWRDFIKVISHPHFNSPHKPQGFSYELAVYALLMCSLRCILSFNLYDIIQLSMIFVIVVTNGKYKSVRHRAVVNNTKTRISIAVPHGPSVDTVVVPLPELLEKEGQSPVYSGMSYKDYIELQQSSKCYMKSSIDMITI</sequence>
<keyword evidence="2" id="KW-0847">Vitamin C</keyword>
<evidence type="ECO:0000313" key="8">
    <source>
        <dbReference type="Proteomes" id="UP000525078"/>
    </source>
</evidence>
<feature type="domain" description="Non-haem dioxygenase N-terminal" evidence="6">
    <location>
        <begin position="92"/>
        <end position="203"/>
    </location>
</feature>
<evidence type="ECO:0000256" key="1">
    <source>
        <dbReference type="ARBA" id="ARBA00022723"/>
    </source>
</evidence>
<reference evidence="7 8" key="1">
    <citation type="journal article" date="2020" name="bioRxiv">
        <title>Sequence and annotation of 42 cannabis genomes reveals extensive copy number variation in cannabinoid synthesis and pathogen resistance genes.</title>
        <authorList>
            <person name="Mckernan K.J."/>
            <person name="Helbert Y."/>
            <person name="Kane L.T."/>
            <person name="Ebling H."/>
            <person name="Zhang L."/>
            <person name="Liu B."/>
            <person name="Eaton Z."/>
            <person name="Mclaughlin S."/>
            <person name="Kingan S."/>
            <person name="Baybayan P."/>
            <person name="Concepcion G."/>
            <person name="Jordan M."/>
            <person name="Riva A."/>
            <person name="Barbazuk W."/>
            <person name="Harkins T."/>
        </authorList>
    </citation>
    <scope>NUCLEOTIDE SEQUENCE [LARGE SCALE GENOMIC DNA]</scope>
    <source>
        <strain evidence="8">cv. Jamaican Lion 4</strain>
        <tissue evidence="7">Leaf</tissue>
    </source>
</reference>
<dbReference type="GO" id="GO:0046872">
    <property type="term" value="F:metal ion binding"/>
    <property type="evidence" value="ECO:0007669"/>
    <property type="project" value="UniProtKB-KW"/>
</dbReference>
<feature type="transmembrane region" description="Helical" evidence="4">
    <location>
        <begin position="20"/>
        <end position="39"/>
    </location>
</feature>
<dbReference type="InterPro" id="IPR027443">
    <property type="entry name" value="IPNS-like_sf"/>
</dbReference>
<dbReference type="EMBL" id="JAATIP010000075">
    <property type="protein sequence ID" value="KAF4378272.1"/>
    <property type="molecule type" value="Genomic_DNA"/>
</dbReference>
<dbReference type="GO" id="GO:0031418">
    <property type="term" value="F:L-ascorbic acid binding"/>
    <property type="evidence" value="ECO:0007669"/>
    <property type="project" value="UniProtKB-KW"/>
</dbReference>
<evidence type="ECO:0000256" key="3">
    <source>
        <dbReference type="ARBA" id="ARBA00023004"/>
    </source>
</evidence>
<organism evidence="7 8">
    <name type="scientific">Cannabis sativa</name>
    <name type="common">Hemp</name>
    <name type="synonym">Marijuana</name>
    <dbReference type="NCBI Taxonomy" id="3483"/>
    <lineage>
        <taxon>Eukaryota</taxon>
        <taxon>Viridiplantae</taxon>
        <taxon>Streptophyta</taxon>
        <taxon>Embryophyta</taxon>
        <taxon>Tracheophyta</taxon>
        <taxon>Spermatophyta</taxon>
        <taxon>Magnoliopsida</taxon>
        <taxon>eudicotyledons</taxon>
        <taxon>Gunneridae</taxon>
        <taxon>Pentapetalae</taxon>
        <taxon>rosids</taxon>
        <taxon>fabids</taxon>
        <taxon>Rosales</taxon>
        <taxon>Cannabaceae</taxon>
        <taxon>Cannabis</taxon>
    </lineage>
</organism>